<feature type="coiled-coil region" evidence="1">
    <location>
        <begin position="27"/>
        <end position="61"/>
    </location>
</feature>
<keyword evidence="1" id="KW-0175">Coiled coil</keyword>
<sequence length="161" mass="17608">MIRELLRAAGIGCILAGSILYFTNSGKSVSDAEIRQMQDEVKNLRGKLSRTNEELAIAQTATSVKVSIPEIEKNTHNDESKNDKTVNNSSKVIKTTVKIKPGSNSTVVSATLEKLGIVKNADKFNAFLTDNNLSGKIQIGEYELDSSMDFQKIAKMITTIK</sequence>
<evidence type="ECO:0008006" key="4">
    <source>
        <dbReference type="Google" id="ProtNLM"/>
    </source>
</evidence>
<gene>
    <name evidence="2" type="ORF">H4683_000821</name>
</gene>
<comment type="caution">
    <text evidence="2">The sequence shown here is derived from an EMBL/GenBank/DDBJ whole genome shotgun (WGS) entry which is preliminary data.</text>
</comment>
<keyword evidence="3" id="KW-1185">Reference proteome</keyword>
<proteinExistence type="predicted"/>
<organism evidence="2 3">
    <name type="scientific">Sporosarcina limicola</name>
    <dbReference type="NCBI Taxonomy" id="34101"/>
    <lineage>
        <taxon>Bacteria</taxon>
        <taxon>Bacillati</taxon>
        <taxon>Bacillota</taxon>
        <taxon>Bacilli</taxon>
        <taxon>Bacillales</taxon>
        <taxon>Caryophanaceae</taxon>
        <taxon>Sporosarcina</taxon>
    </lineage>
</organism>
<evidence type="ECO:0000313" key="2">
    <source>
        <dbReference type="EMBL" id="MBE1553747.1"/>
    </source>
</evidence>
<dbReference type="Gene3D" id="3.30.1490.480">
    <property type="entry name" value="Endolytic murein transglycosylase"/>
    <property type="match status" value="1"/>
</dbReference>
<dbReference type="Proteomes" id="UP000658225">
    <property type="component" value="Unassembled WGS sequence"/>
</dbReference>
<dbReference type="RefSeq" id="WP_192597562.1">
    <property type="nucleotide sequence ID" value="NZ_JADBEL010000003.1"/>
</dbReference>
<reference evidence="2" key="1">
    <citation type="submission" date="2020-10" db="EMBL/GenBank/DDBJ databases">
        <title>Genomic Encyclopedia of Type Strains, Phase IV (KMG-IV): sequencing the most valuable type-strain genomes for metagenomic binning, comparative biology and taxonomic classification.</title>
        <authorList>
            <person name="Goeker M."/>
        </authorList>
    </citation>
    <scope>NUCLEOTIDE SEQUENCE</scope>
    <source>
        <strain evidence="2">DSM 13886</strain>
    </source>
</reference>
<evidence type="ECO:0000313" key="3">
    <source>
        <dbReference type="Proteomes" id="UP000658225"/>
    </source>
</evidence>
<name>A0A927MIF3_9BACL</name>
<evidence type="ECO:0000256" key="1">
    <source>
        <dbReference type="SAM" id="Coils"/>
    </source>
</evidence>
<accession>A0A927MIF3</accession>
<protein>
    <recommendedName>
        <fullName evidence="4">Aminodeoxychorismate lyase</fullName>
    </recommendedName>
</protein>
<dbReference type="AlphaFoldDB" id="A0A927MIF3"/>
<dbReference type="EMBL" id="JADBEL010000003">
    <property type="protein sequence ID" value="MBE1553747.1"/>
    <property type="molecule type" value="Genomic_DNA"/>
</dbReference>